<dbReference type="Gene3D" id="3.40.50.1000">
    <property type="entry name" value="HAD superfamily/HAD-like"/>
    <property type="match status" value="1"/>
</dbReference>
<dbReference type="Gene3D" id="1.10.150.240">
    <property type="entry name" value="Putative phosphatase, domain 2"/>
    <property type="match status" value="1"/>
</dbReference>
<keyword evidence="1" id="KW-0378">Hydrolase</keyword>
<dbReference type="InterPro" id="IPR023198">
    <property type="entry name" value="PGP-like_dom2"/>
</dbReference>
<dbReference type="PANTHER" id="PTHR43481:SF4">
    <property type="entry name" value="GLYCEROL-1-PHOSPHATE PHOSPHOHYDROLASE 1-RELATED"/>
    <property type="match status" value="1"/>
</dbReference>
<sequence>MTARFNPRVLLFDMDGTLVDSTAVVERTWRDFAARHGLDAADILADSHGRRGGETVARHLPAGADVAAETARVDEQELRDLDGVVAIPGAAELLAGLPAGSWALVTSAGPELAARRMAAVGLPMPDVVVTGEDVRRGKPDPEGYLRAAAALGVPATEALIFEDAEAGIEAARAAGGRVVVVGSRTGPATSGLPRIADFTGVRADSAASGLTVELRAPADEEAARR</sequence>
<accession>A0ABP6S1D6</accession>
<dbReference type="InterPro" id="IPR036412">
    <property type="entry name" value="HAD-like_sf"/>
</dbReference>
<reference evidence="2" key="1">
    <citation type="journal article" date="2019" name="Int. J. Syst. Evol. Microbiol.">
        <title>The Global Catalogue of Microorganisms (GCM) 10K type strain sequencing project: providing services to taxonomists for standard genome sequencing and annotation.</title>
        <authorList>
            <consortium name="The Broad Institute Genomics Platform"/>
            <consortium name="The Broad Institute Genome Sequencing Center for Infectious Disease"/>
            <person name="Wu L."/>
            <person name="Ma J."/>
        </authorList>
    </citation>
    <scope>NUCLEOTIDE SEQUENCE [LARGE SCALE GENOMIC DNA]</scope>
    <source>
        <strain evidence="2">JCM 9687</strain>
    </source>
</reference>
<evidence type="ECO:0000313" key="1">
    <source>
        <dbReference type="EMBL" id="GAA3365496.1"/>
    </source>
</evidence>
<dbReference type="SUPFAM" id="SSF56784">
    <property type="entry name" value="HAD-like"/>
    <property type="match status" value="1"/>
</dbReference>
<protein>
    <submittedName>
        <fullName evidence="1">HAD family hydrolase</fullName>
    </submittedName>
</protein>
<dbReference type="Pfam" id="PF00702">
    <property type="entry name" value="Hydrolase"/>
    <property type="match status" value="1"/>
</dbReference>
<dbReference type="SFLD" id="SFLDG01129">
    <property type="entry name" value="C1.5:_HAD__Beta-PGM__Phosphata"/>
    <property type="match status" value="1"/>
</dbReference>
<dbReference type="RefSeq" id="WP_344931204.1">
    <property type="nucleotide sequence ID" value="NZ_BAAAYK010000038.1"/>
</dbReference>
<dbReference type="InterPro" id="IPR051806">
    <property type="entry name" value="HAD-like_SPP"/>
</dbReference>
<dbReference type="SFLD" id="SFLDS00003">
    <property type="entry name" value="Haloacid_Dehalogenase"/>
    <property type="match status" value="1"/>
</dbReference>
<dbReference type="PANTHER" id="PTHR43481">
    <property type="entry name" value="FRUCTOSE-1-PHOSPHATE PHOSPHATASE"/>
    <property type="match status" value="1"/>
</dbReference>
<name>A0ABP6S1D6_9PSEU</name>
<comment type="caution">
    <text evidence="1">The sequence shown here is derived from an EMBL/GenBank/DDBJ whole genome shotgun (WGS) entry which is preliminary data.</text>
</comment>
<gene>
    <name evidence="1" type="ORF">GCM10020366_65630</name>
</gene>
<dbReference type="EMBL" id="BAAAYK010000038">
    <property type="protein sequence ID" value="GAA3365496.1"/>
    <property type="molecule type" value="Genomic_DNA"/>
</dbReference>
<keyword evidence="2" id="KW-1185">Reference proteome</keyword>
<dbReference type="InterPro" id="IPR006439">
    <property type="entry name" value="HAD-SF_hydro_IA"/>
</dbReference>
<organism evidence="1 2">
    <name type="scientific">Saccharopolyspora gregorii</name>
    <dbReference type="NCBI Taxonomy" id="33914"/>
    <lineage>
        <taxon>Bacteria</taxon>
        <taxon>Bacillati</taxon>
        <taxon>Actinomycetota</taxon>
        <taxon>Actinomycetes</taxon>
        <taxon>Pseudonocardiales</taxon>
        <taxon>Pseudonocardiaceae</taxon>
        <taxon>Saccharopolyspora</taxon>
    </lineage>
</organism>
<dbReference type="GO" id="GO:0016787">
    <property type="term" value="F:hydrolase activity"/>
    <property type="evidence" value="ECO:0007669"/>
    <property type="project" value="UniProtKB-KW"/>
</dbReference>
<dbReference type="Proteomes" id="UP001500483">
    <property type="component" value="Unassembled WGS sequence"/>
</dbReference>
<dbReference type="NCBIfam" id="TIGR01509">
    <property type="entry name" value="HAD-SF-IA-v3"/>
    <property type="match status" value="1"/>
</dbReference>
<dbReference type="InterPro" id="IPR023214">
    <property type="entry name" value="HAD_sf"/>
</dbReference>
<proteinExistence type="predicted"/>
<evidence type="ECO:0000313" key="2">
    <source>
        <dbReference type="Proteomes" id="UP001500483"/>
    </source>
</evidence>